<feature type="domain" description="Dienelactone hydrolase" evidence="1">
    <location>
        <begin position="34"/>
        <end position="154"/>
    </location>
</feature>
<reference evidence="2" key="1">
    <citation type="journal article" date="2020" name="Stud. Mycol.">
        <title>101 Dothideomycetes genomes: a test case for predicting lifestyles and emergence of pathogens.</title>
        <authorList>
            <person name="Haridas S."/>
            <person name="Albert R."/>
            <person name="Binder M."/>
            <person name="Bloem J."/>
            <person name="Labutti K."/>
            <person name="Salamov A."/>
            <person name="Andreopoulos B."/>
            <person name="Baker S."/>
            <person name="Barry K."/>
            <person name="Bills G."/>
            <person name="Bluhm B."/>
            <person name="Cannon C."/>
            <person name="Castanera R."/>
            <person name="Culley D."/>
            <person name="Daum C."/>
            <person name="Ezra D."/>
            <person name="Gonzalez J."/>
            <person name="Henrissat B."/>
            <person name="Kuo A."/>
            <person name="Liang C."/>
            <person name="Lipzen A."/>
            <person name="Lutzoni F."/>
            <person name="Magnuson J."/>
            <person name="Mondo S."/>
            <person name="Nolan M."/>
            <person name="Ohm R."/>
            <person name="Pangilinan J."/>
            <person name="Park H.-J."/>
            <person name="Ramirez L."/>
            <person name="Alfaro M."/>
            <person name="Sun H."/>
            <person name="Tritt A."/>
            <person name="Yoshinaga Y."/>
            <person name="Zwiers L.-H."/>
            <person name="Turgeon B."/>
            <person name="Goodwin S."/>
            <person name="Spatafora J."/>
            <person name="Crous P."/>
            <person name="Grigoriev I."/>
        </authorList>
    </citation>
    <scope>NUCLEOTIDE SEQUENCE</scope>
    <source>
        <strain evidence="2">CBS 130266</strain>
    </source>
</reference>
<dbReference type="Pfam" id="PF01738">
    <property type="entry name" value="DLH"/>
    <property type="match status" value="1"/>
</dbReference>
<dbReference type="InterPro" id="IPR002925">
    <property type="entry name" value="Dienelactn_hydro"/>
</dbReference>
<dbReference type="EMBL" id="MU007039">
    <property type="protein sequence ID" value="KAF2430405.1"/>
    <property type="molecule type" value="Genomic_DNA"/>
</dbReference>
<dbReference type="SUPFAM" id="SSF53474">
    <property type="entry name" value="alpha/beta-Hydrolases"/>
    <property type="match status" value="1"/>
</dbReference>
<dbReference type="PANTHER" id="PTHR47668:SF1">
    <property type="entry name" value="DIENELACTONE HYDROLASE DOMAIN-CONTAINING PROTEIN-RELATED"/>
    <property type="match status" value="1"/>
</dbReference>
<dbReference type="Gene3D" id="3.40.50.1820">
    <property type="entry name" value="alpha/beta hydrolase"/>
    <property type="match status" value="1"/>
</dbReference>
<dbReference type="GO" id="GO:0016787">
    <property type="term" value="F:hydrolase activity"/>
    <property type="evidence" value="ECO:0007669"/>
    <property type="project" value="InterPro"/>
</dbReference>
<evidence type="ECO:0000313" key="2">
    <source>
        <dbReference type="EMBL" id="KAF2430405.1"/>
    </source>
</evidence>
<dbReference type="InterPro" id="IPR029058">
    <property type="entry name" value="AB_hydrolase_fold"/>
</dbReference>
<dbReference type="OrthoDB" id="2147163at2759"/>
<comment type="caution">
    <text evidence="2">The sequence shown here is derived from an EMBL/GenBank/DDBJ whole genome shotgun (WGS) entry which is preliminary data.</text>
</comment>
<dbReference type="PANTHER" id="PTHR47668">
    <property type="entry name" value="DIENELACTONE HYDROLASE FAMILY PROTEIN (AFU_ORTHOLOGUE AFUA_6G01940)"/>
    <property type="match status" value="1"/>
</dbReference>
<accession>A0A9P4NQW1</accession>
<gene>
    <name evidence="2" type="ORF">EJ08DRAFT_679211</name>
</gene>
<protein>
    <recommendedName>
        <fullName evidence="1">Dienelactone hydrolase domain-containing protein</fullName>
    </recommendedName>
</protein>
<dbReference type="Proteomes" id="UP000800235">
    <property type="component" value="Unassembled WGS sequence"/>
</dbReference>
<keyword evidence="3" id="KW-1185">Reference proteome</keyword>
<organism evidence="2 3">
    <name type="scientific">Tothia fuscella</name>
    <dbReference type="NCBI Taxonomy" id="1048955"/>
    <lineage>
        <taxon>Eukaryota</taxon>
        <taxon>Fungi</taxon>
        <taxon>Dikarya</taxon>
        <taxon>Ascomycota</taxon>
        <taxon>Pezizomycotina</taxon>
        <taxon>Dothideomycetes</taxon>
        <taxon>Pleosporomycetidae</taxon>
        <taxon>Venturiales</taxon>
        <taxon>Cylindrosympodiaceae</taxon>
        <taxon>Tothia</taxon>
    </lineage>
</organism>
<evidence type="ECO:0000313" key="3">
    <source>
        <dbReference type="Proteomes" id="UP000800235"/>
    </source>
</evidence>
<proteinExistence type="predicted"/>
<dbReference type="AlphaFoldDB" id="A0A9P4NQW1"/>
<evidence type="ECO:0000259" key="1">
    <source>
        <dbReference type="Pfam" id="PF01738"/>
    </source>
</evidence>
<sequence>MTLETHSSEACCTIPPVSATYTPKGDSPTIASLRTYRTGPSTAKTAIILIYDVFGFSPQIQQGADLLAHATSGPHQYQVFIPGFLEGVTADPAWFPPDSAEKRAAMGKYFGPSGPAGAAGMIKKLENVVEALKGEGMEKFAVVGYCWGAKVSFLKLQVAFLQMLIYRIRQIVSLTTIAETAFSAAAEVHPSALAVEDASKIIVPLCILASKDEDTQVVKKFGEALKVPSFIDTYSEAPHGWMTSRGDLHST</sequence>
<name>A0A9P4NQW1_9PEZI</name>